<feature type="domain" description="GATA-type" evidence="9">
    <location>
        <begin position="190"/>
        <end position="238"/>
    </location>
</feature>
<dbReference type="AlphaFoldDB" id="A0AAD4QX22"/>
<dbReference type="InterPro" id="IPR013088">
    <property type="entry name" value="Znf_NHR/GATA"/>
</dbReference>
<organism evidence="10 11">
    <name type="scientific">Ditylenchus destructor</name>
    <dbReference type="NCBI Taxonomy" id="166010"/>
    <lineage>
        <taxon>Eukaryota</taxon>
        <taxon>Metazoa</taxon>
        <taxon>Ecdysozoa</taxon>
        <taxon>Nematoda</taxon>
        <taxon>Chromadorea</taxon>
        <taxon>Rhabditida</taxon>
        <taxon>Tylenchina</taxon>
        <taxon>Tylenchomorpha</taxon>
        <taxon>Sphaerularioidea</taxon>
        <taxon>Anguinidae</taxon>
        <taxon>Anguininae</taxon>
        <taxon>Ditylenchus</taxon>
    </lineage>
</organism>
<dbReference type="Pfam" id="PF00320">
    <property type="entry name" value="GATA"/>
    <property type="match status" value="1"/>
</dbReference>
<reference evidence="10" key="1">
    <citation type="submission" date="2022-01" db="EMBL/GenBank/DDBJ databases">
        <title>Genome Sequence Resource for Two Populations of Ditylenchus destructor, the Migratory Endoparasitic Phytonematode.</title>
        <authorList>
            <person name="Zhang H."/>
            <person name="Lin R."/>
            <person name="Xie B."/>
        </authorList>
    </citation>
    <scope>NUCLEOTIDE SEQUENCE</scope>
    <source>
        <strain evidence="10">BazhouSP</strain>
    </source>
</reference>
<dbReference type="InterPro" id="IPR000679">
    <property type="entry name" value="Znf_GATA"/>
</dbReference>
<evidence type="ECO:0000313" key="11">
    <source>
        <dbReference type="Proteomes" id="UP001201812"/>
    </source>
</evidence>
<accession>A0AAD4QX22</accession>
<evidence type="ECO:0000256" key="1">
    <source>
        <dbReference type="ARBA" id="ARBA00004123"/>
    </source>
</evidence>
<name>A0AAD4QX22_9BILA</name>
<proteinExistence type="predicted"/>
<comment type="subcellular location">
    <subcellularLocation>
        <location evidence="1">Nucleus</location>
    </subcellularLocation>
</comment>
<dbReference type="SMART" id="SM00401">
    <property type="entry name" value="ZnF_GATA"/>
    <property type="match status" value="1"/>
</dbReference>
<evidence type="ECO:0000256" key="7">
    <source>
        <dbReference type="ARBA" id="ARBA00023242"/>
    </source>
</evidence>
<keyword evidence="5" id="KW-0805">Transcription regulation</keyword>
<evidence type="ECO:0000259" key="9">
    <source>
        <dbReference type="PROSITE" id="PS50114"/>
    </source>
</evidence>
<dbReference type="PANTHER" id="PTHR10071:SF281">
    <property type="entry name" value="BOX A-BINDING FACTOR-RELATED"/>
    <property type="match status" value="1"/>
</dbReference>
<keyword evidence="4" id="KW-0862">Zinc</keyword>
<sequence>MTKPIKIENKYYNPKHLPQAFELTDISSRSYSEQLPIDVNTSPKRYSDEFSGYLLPPQSDYTSFPSSNQAPYSDGIAQIAYSDDYEVPAIEIVSPIPNDVYANASPPPLIIYNGVTYYPMMAQPLQFYEQSIPNFEYNQFAVPMENKDAISIASQDPSSVDIHGIGQVKEVKSEARRSSRKNTTLHAISKCVNCQTSKTTLWRRTSSGHVECNACNLYYQKNGVPRPPQLFKTEIKKRRTKPRYIN</sequence>
<dbReference type="GO" id="GO:0045165">
    <property type="term" value="P:cell fate commitment"/>
    <property type="evidence" value="ECO:0007669"/>
    <property type="project" value="TreeGrafter"/>
</dbReference>
<evidence type="ECO:0000313" key="10">
    <source>
        <dbReference type="EMBL" id="KAI1701457.1"/>
    </source>
</evidence>
<keyword evidence="7" id="KW-0539">Nucleus</keyword>
<dbReference type="GO" id="GO:0000122">
    <property type="term" value="P:negative regulation of transcription by RNA polymerase II"/>
    <property type="evidence" value="ECO:0007669"/>
    <property type="project" value="TreeGrafter"/>
</dbReference>
<dbReference type="PROSITE" id="PS00344">
    <property type="entry name" value="GATA_ZN_FINGER_1"/>
    <property type="match status" value="1"/>
</dbReference>
<dbReference type="SUPFAM" id="SSF57716">
    <property type="entry name" value="Glucocorticoid receptor-like (DNA-binding domain)"/>
    <property type="match status" value="1"/>
</dbReference>
<dbReference type="GO" id="GO:0005634">
    <property type="term" value="C:nucleus"/>
    <property type="evidence" value="ECO:0007669"/>
    <property type="project" value="UniProtKB-SubCell"/>
</dbReference>
<dbReference type="PROSITE" id="PS50114">
    <property type="entry name" value="GATA_ZN_FINGER_2"/>
    <property type="match status" value="1"/>
</dbReference>
<dbReference type="EMBL" id="JAKKPZ010000118">
    <property type="protein sequence ID" value="KAI1701457.1"/>
    <property type="molecule type" value="Genomic_DNA"/>
</dbReference>
<keyword evidence="11" id="KW-1185">Reference proteome</keyword>
<keyword evidence="3 8" id="KW-0863">Zinc-finger</keyword>
<gene>
    <name evidence="10" type="ORF">DdX_16066</name>
</gene>
<dbReference type="GO" id="GO:0000978">
    <property type="term" value="F:RNA polymerase II cis-regulatory region sequence-specific DNA binding"/>
    <property type="evidence" value="ECO:0007669"/>
    <property type="project" value="TreeGrafter"/>
</dbReference>
<dbReference type="Proteomes" id="UP001201812">
    <property type="component" value="Unassembled WGS sequence"/>
</dbReference>
<dbReference type="CDD" id="cd00202">
    <property type="entry name" value="ZnF_GATA"/>
    <property type="match status" value="1"/>
</dbReference>
<evidence type="ECO:0000256" key="2">
    <source>
        <dbReference type="ARBA" id="ARBA00022723"/>
    </source>
</evidence>
<dbReference type="PRINTS" id="PR00619">
    <property type="entry name" value="GATAZNFINGER"/>
</dbReference>
<protein>
    <submittedName>
        <fullName evidence="10">GATA zinc finger domain-containing protein</fullName>
    </submittedName>
</protein>
<comment type="caution">
    <text evidence="10">The sequence shown here is derived from an EMBL/GenBank/DDBJ whole genome shotgun (WGS) entry which is preliminary data.</text>
</comment>
<keyword evidence="2" id="KW-0479">Metal-binding</keyword>
<evidence type="ECO:0000256" key="8">
    <source>
        <dbReference type="PROSITE-ProRule" id="PRU00094"/>
    </source>
</evidence>
<dbReference type="GO" id="GO:0000981">
    <property type="term" value="F:DNA-binding transcription factor activity, RNA polymerase II-specific"/>
    <property type="evidence" value="ECO:0007669"/>
    <property type="project" value="TreeGrafter"/>
</dbReference>
<evidence type="ECO:0000256" key="3">
    <source>
        <dbReference type="ARBA" id="ARBA00022771"/>
    </source>
</evidence>
<dbReference type="Gene3D" id="3.30.50.10">
    <property type="entry name" value="Erythroid Transcription Factor GATA-1, subunit A"/>
    <property type="match status" value="1"/>
</dbReference>
<dbReference type="InterPro" id="IPR039355">
    <property type="entry name" value="Transcription_factor_GATA"/>
</dbReference>
<evidence type="ECO:0000256" key="5">
    <source>
        <dbReference type="ARBA" id="ARBA00023015"/>
    </source>
</evidence>
<evidence type="ECO:0000256" key="4">
    <source>
        <dbReference type="ARBA" id="ARBA00022833"/>
    </source>
</evidence>
<dbReference type="PANTHER" id="PTHR10071">
    <property type="entry name" value="TRANSCRIPTION FACTOR GATA FAMILY MEMBER"/>
    <property type="match status" value="1"/>
</dbReference>
<keyword evidence="6" id="KW-0804">Transcription</keyword>
<dbReference type="GO" id="GO:0008270">
    <property type="term" value="F:zinc ion binding"/>
    <property type="evidence" value="ECO:0007669"/>
    <property type="project" value="UniProtKB-KW"/>
</dbReference>
<evidence type="ECO:0000256" key="6">
    <source>
        <dbReference type="ARBA" id="ARBA00023163"/>
    </source>
</evidence>
<dbReference type="GO" id="GO:0045944">
    <property type="term" value="P:positive regulation of transcription by RNA polymerase II"/>
    <property type="evidence" value="ECO:0007669"/>
    <property type="project" value="TreeGrafter"/>
</dbReference>